<dbReference type="GO" id="GO:0003729">
    <property type="term" value="F:mRNA binding"/>
    <property type="evidence" value="ECO:0007669"/>
    <property type="project" value="TreeGrafter"/>
</dbReference>
<dbReference type="Proteomes" id="UP000594638">
    <property type="component" value="Unassembled WGS sequence"/>
</dbReference>
<accession>A0A8S0VFP4</accession>
<dbReference type="OrthoDB" id="1726298at2759"/>
<dbReference type="InterPro" id="IPR040059">
    <property type="entry name" value="PUM3"/>
</dbReference>
<dbReference type="PANTHER" id="PTHR13389">
    <property type="entry name" value="PUMILIO HOMOLOG 3"/>
    <property type="match status" value="1"/>
</dbReference>
<dbReference type="GO" id="GO:0005730">
    <property type="term" value="C:nucleolus"/>
    <property type="evidence" value="ECO:0007669"/>
    <property type="project" value="TreeGrafter"/>
</dbReference>
<name>A0A8S0VFP4_OLEEU</name>
<evidence type="ECO:0000313" key="2">
    <source>
        <dbReference type="Proteomes" id="UP000594638"/>
    </source>
</evidence>
<dbReference type="AlphaFoldDB" id="A0A8S0VFP4"/>
<gene>
    <name evidence="1" type="ORF">OLEA9_A063033</name>
</gene>
<dbReference type="GO" id="GO:0006417">
    <property type="term" value="P:regulation of translation"/>
    <property type="evidence" value="ECO:0007669"/>
    <property type="project" value="TreeGrafter"/>
</dbReference>
<sequence>MQPKQADAEEEHILEQFHSCRTIRTLVLAFPAFALTLWEKALKGKCATWVKGHSSKVISAFLETSDSKMKELAKEELRPFVDSGLLRLPVADGSIKKIPKSLRRMNRKLLLGD</sequence>
<keyword evidence="2" id="KW-1185">Reference proteome</keyword>
<dbReference type="PANTHER" id="PTHR13389:SF0">
    <property type="entry name" value="PUMILIO HOMOLOG 3"/>
    <property type="match status" value="1"/>
</dbReference>
<protein>
    <submittedName>
        <fullName evidence="1">Pumilio homolog 24</fullName>
    </submittedName>
</protein>
<comment type="caution">
    <text evidence="1">The sequence shown here is derived from an EMBL/GenBank/DDBJ whole genome shotgun (WGS) entry which is preliminary data.</text>
</comment>
<proteinExistence type="predicted"/>
<evidence type="ECO:0000313" key="1">
    <source>
        <dbReference type="EMBL" id="CAA3029805.1"/>
    </source>
</evidence>
<reference evidence="1 2" key="1">
    <citation type="submission" date="2019-12" db="EMBL/GenBank/DDBJ databases">
        <authorList>
            <person name="Alioto T."/>
            <person name="Alioto T."/>
            <person name="Gomez Garrido J."/>
        </authorList>
    </citation>
    <scope>NUCLEOTIDE SEQUENCE [LARGE SCALE GENOMIC DNA]</scope>
</reference>
<dbReference type="Gramene" id="OE9A063033T1">
    <property type="protein sequence ID" value="OE9A063033C1"/>
    <property type="gene ID" value="OE9A063033"/>
</dbReference>
<dbReference type="EMBL" id="CACTIH010009331">
    <property type="protein sequence ID" value="CAA3029805.1"/>
    <property type="molecule type" value="Genomic_DNA"/>
</dbReference>
<organism evidence="1 2">
    <name type="scientific">Olea europaea subsp. europaea</name>
    <dbReference type="NCBI Taxonomy" id="158383"/>
    <lineage>
        <taxon>Eukaryota</taxon>
        <taxon>Viridiplantae</taxon>
        <taxon>Streptophyta</taxon>
        <taxon>Embryophyta</taxon>
        <taxon>Tracheophyta</taxon>
        <taxon>Spermatophyta</taxon>
        <taxon>Magnoliopsida</taxon>
        <taxon>eudicotyledons</taxon>
        <taxon>Gunneridae</taxon>
        <taxon>Pentapetalae</taxon>
        <taxon>asterids</taxon>
        <taxon>lamiids</taxon>
        <taxon>Lamiales</taxon>
        <taxon>Oleaceae</taxon>
        <taxon>Oleeae</taxon>
        <taxon>Olea</taxon>
    </lineage>
</organism>